<gene>
    <name evidence="1" type="ORF">KC678_04555</name>
</gene>
<dbReference type="PANTHER" id="PTHR33677">
    <property type="entry name" value="TRANSCRIPTIONAL REPRESSOR FRMR-RELATED"/>
    <property type="match status" value="1"/>
</dbReference>
<dbReference type="AlphaFoldDB" id="A0A955L2H4"/>
<proteinExistence type="predicted"/>
<dbReference type="Pfam" id="PF02583">
    <property type="entry name" value="Trns_repr_metal"/>
    <property type="match status" value="1"/>
</dbReference>
<accession>A0A955L2H4</accession>
<reference evidence="1" key="2">
    <citation type="journal article" date="2021" name="Microbiome">
        <title>Successional dynamics and alternative stable states in a saline activated sludge microbial community over 9 years.</title>
        <authorList>
            <person name="Wang Y."/>
            <person name="Ye J."/>
            <person name="Ju F."/>
            <person name="Liu L."/>
            <person name="Boyd J.A."/>
            <person name="Deng Y."/>
            <person name="Parks D.H."/>
            <person name="Jiang X."/>
            <person name="Yin X."/>
            <person name="Woodcroft B.J."/>
            <person name="Tyson G.W."/>
            <person name="Hugenholtz P."/>
            <person name="Polz M.F."/>
            <person name="Zhang T."/>
        </authorList>
    </citation>
    <scope>NUCLEOTIDE SEQUENCE</scope>
    <source>
        <strain evidence="1">HKST-UBA13</strain>
    </source>
</reference>
<dbReference type="GO" id="GO:0046872">
    <property type="term" value="F:metal ion binding"/>
    <property type="evidence" value="ECO:0007669"/>
    <property type="project" value="InterPro"/>
</dbReference>
<dbReference type="InterPro" id="IPR038390">
    <property type="entry name" value="Metal_Tscrpt_repr_sf"/>
</dbReference>
<dbReference type="GO" id="GO:0045892">
    <property type="term" value="P:negative regulation of DNA-templated transcription"/>
    <property type="evidence" value="ECO:0007669"/>
    <property type="project" value="UniProtKB-ARBA"/>
</dbReference>
<dbReference type="EMBL" id="JAGQLJ010000119">
    <property type="protein sequence ID" value="MCA9381511.1"/>
    <property type="molecule type" value="Genomic_DNA"/>
</dbReference>
<comment type="caution">
    <text evidence="1">The sequence shown here is derived from an EMBL/GenBank/DDBJ whole genome shotgun (WGS) entry which is preliminary data.</text>
</comment>
<dbReference type="InterPro" id="IPR003735">
    <property type="entry name" value="Metal_Tscrpt_repr"/>
</dbReference>
<reference evidence="1" key="1">
    <citation type="submission" date="2020-04" db="EMBL/GenBank/DDBJ databases">
        <authorList>
            <person name="Zhang T."/>
        </authorList>
    </citation>
    <scope>NUCLEOTIDE SEQUENCE</scope>
    <source>
        <strain evidence="1">HKST-UBA13</strain>
    </source>
</reference>
<protein>
    <submittedName>
        <fullName evidence="1">Metal-sensing transcriptional repressor</fullName>
    </submittedName>
</protein>
<evidence type="ECO:0000313" key="2">
    <source>
        <dbReference type="Proteomes" id="UP000775877"/>
    </source>
</evidence>
<dbReference type="Proteomes" id="UP000775877">
    <property type="component" value="Unassembled WGS sequence"/>
</dbReference>
<dbReference type="Gene3D" id="1.20.58.1000">
    <property type="entry name" value="Metal-sensitive repressor, helix protomer"/>
    <property type="match status" value="1"/>
</dbReference>
<dbReference type="GO" id="GO:0003677">
    <property type="term" value="F:DNA binding"/>
    <property type="evidence" value="ECO:0007669"/>
    <property type="project" value="InterPro"/>
</dbReference>
<evidence type="ECO:0000313" key="1">
    <source>
        <dbReference type="EMBL" id="MCA9381511.1"/>
    </source>
</evidence>
<name>A0A955L2H4_9BACT</name>
<organism evidence="1 2">
    <name type="scientific">Candidatus Dojkabacteria bacterium</name>
    <dbReference type="NCBI Taxonomy" id="2099670"/>
    <lineage>
        <taxon>Bacteria</taxon>
        <taxon>Candidatus Dojkabacteria</taxon>
    </lineage>
</organism>
<sequence>MDDCKKFNSQINRISGQVNGISKMIDSGRPVADIVQQVSAARAALSRLAVDLLKNESSACFSQDKAESQQKKFEELVTNFFKIT</sequence>